<dbReference type="AlphaFoldDB" id="A0A7W7W0L0"/>
<sequence length="56" mass="6033">MAVHDGPPLRQERAGACRVARLQWCVVLVEHEHNRAHLTVLLPDPAGLGGDAATAR</sequence>
<proteinExistence type="predicted"/>
<gene>
    <name evidence="1" type="ORF">F4561_000551</name>
</gene>
<comment type="caution">
    <text evidence="1">The sequence shown here is derived from an EMBL/GenBank/DDBJ whole genome shotgun (WGS) entry which is preliminary data.</text>
</comment>
<evidence type="ECO:0000313" key="1">
    <source>
        <dbReference type="EMBL" id="MBB4929731.1"/>
    </source>
</evidence>
<name>A0A7W7W0L0_9ACTN</name>
<protein>
    <submittedName>
        <fullName evidence="1">Uncharacterized protein</fullName>
    </submittedName>
</protein>
<organism evidence="1 2">
    <name type="scientific">Lipingzhangella halophila</name>
    <dbReference type="NCBI Taxonomy" id="1783352"/>
    <lineage>
        <taxon>Bacteria</taxon>
        <taxon>Bacillati</taxon>
        <taxon>Actinomycetota</taxon>
        <taxon>Actinomycetes</taxon>
        <taxon>Streptosporangiales</taxon>
        <taxon>Nocardiopsidaceae</taxon>
        <taxon>Lipingzhangella</taxon>
    </lineage>
</organism>
<dbReference type="RefSeq" id="WP_246438145.1">
    <property type="nucleotide sequence ID" value="NZ_JACHJT010000001.1"/>
</dbReference>
<reference evidence="1 2" key="1">
    <citation type="submission" date="2020-08" db="EMBL/GenBank/DDBJ databases">
        <title>Sequencing the genomes of 1000 actinobacteria strains.</title>
        <authorList>
            <person name="Klenk H.-P."/>
        </authorList>
    </citation>
    <scope>NUCLEOTIDE SEQUENCE [LARGE SCALE GENOMIC DNA]</scope>
    <source>
        <strain evidence="1 2">DSM 102030</strain>
    </source>
</reference>
<keyword evidence="2" id="KW-1185">Reference proteome</keyword>
<dbReference type="Proteomes" id="UP000523007">
    <property type="component" value="Unassembled WGS sequence"/>
</dbReference>
<dbReference type="EMBL" id="JACHJT010000001">
    <property type="protein sequence ID" value="MBB4929731.1"/>
    <property type="molecule type" value="Genomic_DNA"/>
</dbReference>
<evidence type="ECO:0000313" key="2">
    <source>
        <dbReference type="Proteomes" id="UP000523007"/>
    </source>
</evidence>
<accession>A0A7W7W0L0</accession>